<reference evidence="1 2" key="1">
    <citation type="journal article" date="2024" name="G3 (Bethesda)">
        <title>Genome assembly of Hibiscus sabdariffa L. provides insights into metabolisms of medicinal natural products.</title>
        <authorList>
            <person name="Kim T."/>
        </authorList>
    </citation>
    <scope>NUCLEOTIDE SEQUENCE [LARGE SCALE GENOMIC DNA]</scope>
    <source>
        <strain evidence="1">TK-2024</strain>
        <tissue evidence="1">Old leaves</tissue>
    </source>
</reference>
<accession>A0ABR2C4G8</accession>
<dbReference type="Proteomes" id="UP001472677">
    <property type="component" value="Unassembled WGS sequence"/>
</dbReference>
<evidence type="ECO:0000313" key="2">
    <source>
        <dbReference type="Proteomes" id="UP001472677"/>
    </source>
</evidence>
<sequence>MLVSSSGQKLPVKGSSLLVAESGPIGRISGIRLNAPGSRSKLVLQISHSTFSTALLFFSANSNIFFCVAKSPREVHKKFFGCIAGVFGDS</sequence>
<keyword evidence="2" id="KW-1185">Reference proteome</keyword>
<comment type="caution">
    <text evidence="1">The sequence shown here is derived from an EMBL/GenBank/DDBJ whole genome shotgun (WGS) entry which is preliminary data.</text>
</comment>
<name>A0ABR2C4G8_9ROSI</name>
<evidence type="ECO:0000313" key="1">
    <source>
        <dbReference type="EMBL" id="KAK8514310.1"/>
    </source>
</evidence>
<evidence type="ECO:0008006" key="3">
    <source>
        <dbReference type="Google" id="ProtNLM"/>
    </source>
</evidence>
<organism evidence="1 2">
    <name type="scientific">Hibiscus sabdariffa</name>
    <name type="common">roselle</name>
    <dbReference type="NCBI Taxonomy" id="183260"/>
    <lineage>
        <taxon>Eukaryota</taxon>
        <taxon>Viridiplantae</taxon>
        <taxon>Streptophyta</taxon>
        <taxon>Embryophyta</taxon>
        <taxon>Tracheophyta</taxon>
        <taxon>Spermatophyta</taxon>
        <taxon>Magnoliopsida</taxon>
        <taxon>eudicotyledons</taxon>
        <taxon>Gunneridae</taxon>
        <taxon>Pentapetalae</taxon>
        <taxon>rosids</taxon>
        <taxon>malvids</taxon>
        <taxon>Malvales</taxon>
        <taxon>Malvaceae</taxon>
        <taxon>Malvoideae</taxon>
        <taxon>Hibiscus</taxon>
    </lineage>
</organism>
<gene>
    <name evidence="1" type="ORF">V6N12_009018</name>
</gene>
<protein>
    <recommendedName>
        <fullName evidence="3">Ribosomal protein L2</fullName>
    </recommendedName>
</protein>
<proteinExistence type="predicted"/>
<dbReference type="EMBL" id="JBBPBM010000067">
    <property type="protein sequence ID" value="KAK8514310.1"/>
    <property type="molecule type" value="Genomic_DNA"/>
</dbReference>